<dbReference type="GO" id="GO:0005829">
    <property type="term" value="C:cytosol"/>
    <property type="evidence" value="ECO:0007669"/>
    <property type="project" value="TreeGrafter"/>
</dbReference>
<dbReference type="PANTHER" id="PTHR43633">
    <property type="entry name" value="ALCOHOL DEHYDROGENASE YQHD"/>
    <property type="match status" value="1"/>
</dbReference>
<reference evidence="4 5" key="1">
    <citation type="journal article" date="2015" name="Genome Announc.">
        <title>Draft Genome Sequence of Clostridium tyrobutyricum Strain DIVETGP, Isolated from Cow's Milk for Grana Padano Production.</title>
        <authorList>
            <person name="Soggiu A."/>
            <person name="Piras C."/>
            <person name="Gaiarsa S."/>
            <person name="Sassera D."/>
            <person name="Roncada P."/>
            <person name="Bendixen E."/>
            <person name="Brasca M."/>
            <person name="Bonizzi L."/>
        </authorList>
    </citation>
    <scope>NUCLEOTIDE SEQUENCE [LARGE SCALE GENOMIC DNA]</scope>
    <source>
        <strain evidence="4 5">DIVETGP</strain>
    </source>
</reference>
<dbReference type="EC" id="1.1.1.-" evidence="4"/>
<dbReference type="Gene3D" id="3.40.50.1970">
    <property type="match status" value="1"/>
</dbReference>
<dbReference type="RefSeq" id="WP_017894924.1">
    <property type="nucleotide sequence ID" value="NZ_CBXI010000044.1"/>
</dbReference>
<dbReference type="InterPro" id="IPR044731">
    <property type="entry name" value="BDH-like"/>
</dbReference>
<dbReference type="InterPro" id="IPR056798">
    <property type="entry name" value="ADH_Fe_C"/>
</dbReference>
<dbReference type="Pfam" id="PF00465">
    <property type="entry name" value="Fe-ADH"/>
    <property type="match status" value="1"/>
</dbReference>
<dbReference type="GeneID" id="29418227"/>
<organism evidence="4 5">
    <name type="scientific">Clostridium tyrobutyricum DIVETGP</name>
    <dbReference type="NCBI Taxonomy" id="1408889"/>
    <lineage>
        <taxon>Bacteria</taxon>
        <taxon>Bacillati</taxon>
        <taxon>Bacillota</taxon>
        <taxon>Clostridia</taxon>
        <taxon>Eubacteriales</taxon>
        <taxon>Clostridiaceae</taxon>
        <taxon>Clostridium</taxon>
    </lineage>
</organism>
<dbReference type="GO" id="GO:1990362">
    <property type="term" value="F:butanol dehydrogenase (NAD+) activity"/>
    <property type="evidence" value="ECO:0007669"/>
    <property type="project" value="InterPro"/>
</dbReference>
<feature type="domain" description="Alcohol dehydrogenase iron-type/glycerol dehydrogenase GldA" evidence="2">
    <location>
        <begin position="9"/>
        <end position="177"/>
    </location>
</feature>
<dbReference type="Gene3D" id="1.20.1090.10">
    <property type="entry name" value="Dehydroquinate synthase-like - alpha domain"/>
    <property type="match status" value="1"/>
</dbReference>
<evidence type="ECO:0000259" key="2">
    <source>
        <dbReference type="Pfam" id="PF00465"/>
    </source>
</evidence>
<accession>W6N836</accession>
<keyword evidence="5" id="KW-1185">Reference proteome</keyword>
<dbReference type="GO" id="GO:0046872">
    <property type="term" value="F:metal ion binding"/>
    <property type="evidence" value="ECO:0007669"/>
    <property type="project" value="InterPro"/>
</dbReference>
<proteinExistence type="predicted"/>
<gene>
    <name evidence="4" type="ORF">CTDIVETGP_3023</name>
</gene>
<evidence type="ECO:0000256" key="1">
    <source>
        <dbReference type="ARBA" id="ARBA00023002"/>
    </source>
</evidence>
<feature type="domain" description="Fe-containing alcohol dehydrogenase-like C-terminal" evidence="3">
    <location>
        <begin position="188"/>
        <end position="385"/>
    </location>
</feature>
<dbReference type="GO" id="GO:1990002">
    <property type="term" value="F:methylglyoxal reductase (NADPH) (acetol producing) activity"/>
    <property type="evidence" value="ECO:0007669"/>
    <property type="project" value="TreeGrafter"/>
</dbReference>
<dbReference type="InterPro" id="IPR018211">
    <property type="entry name" value="ADH_Fe_CS"/>
</dbReference>
<dbReference type="CDD" id="cd08187">
    <property type="entry name" value="BDH"/>
    <property type="match status" value="1"/>
</dbReference>
<name>W6N836_CLOTY</name>
<dbReference type="GO" id="GO:0008106">
    <property type="term" value="F:alcohol dehydrogenase (NADP+) activity"/>
    <property type="evidence" value="ECO:0007669"/>
    <property type="project" value="TreeGrafter"/>
</dbReference>
<dbReference type="PANTHER" id="PTHR43633:SF1">
    <property type="entry name" value="ALCOHOL DEHYDROGENASE YQHD"/>
    <property type="match status" value="1"/>
</dbReference>
<dbReference type="FunFam" id="3.40.50.1970:FF:000003">
    <property type="entry name" value="Alcohol dehydrogenase, iron-containing"/>
    <property type="match status" value="1"/>
</dbReference>
<evidence type="ECO:0000259" key="3">
    <source>
        <dbReference type="Pfam" id="PF25137"/>
    </source>
</evidence>
<dbReference type="AlphaFoldDB" id="W6N836"/>
<dbReference type="OrthoDB" id="9801156at2"/>
<sequence length="388" mass="43424">MQNFIYSIPTKVAFGKGMINKLPKFINEFGSKVLLVYGGGSIKRIGLYDRIIKLLDDNGITYYDLSGVEPNPRVNTVEKGIKICRENSIDVILPIGGGSSIDCGKAIAAGYYYNGKVWDLVLDNSLVKNVLPIITVLTLAATGSEMDCFSVISNEETNDKMEIENYLLYPKYSILDPENTFSVSAYQTACGTVDIISHLFEVYFNGVKDTYFQERIIEGMLKTCVHYGPIACKKPDDYDARANLMWTASWAINGFIACGKMGPWPAHAMEHQLSAYYDVTHGHGLAVIIPALMKYILNEKTALIFSNYGKNVFGINSDLSNMQIAEIAIDKTKRLFKDMGLKCRLRDLGINTRDKFEIMAEKACESGTEECMVSLYKKDIIKIYKLCF</sequence>
<evidence type="ECO:0000313" key="4">
    <source>
        <dbReference type="EMBL" id="CDL92953.1"/>
    </source>
</evidence>
<dbReference type="Proteomes" id="UP000019482">
    <property type="component" value="Unassembled WGS sequence"/>
</dbReference>
<dbReference type="Pfam" id="PF25137">
    <property type="entry name" value="ADH_Fe_C"/>
    <property type="match status" value="1"/>
</dbReference>
<keyword evidence="1 4" id="KW-0560">Oxidoreductase</keyword>
<dbReference type="SUPFAM" id="SSF56796">
    <property type="entry name" value="Dehydroquinate synthase-like"/>
    <property type="match status" value="1"/>
</dbReference>
<protein>
    <submittedName>
        <fullName evidence="4">NADH-dependent butanol dehydrogenase A</fullName>
        <ecNumber evidence="4">1.1.1.-</ecNumber>
    </submittedName>
</protein>
<evidence type="ECO:0000313" key="5">
    <source>
        <dbReference type="Proteomes" id="UP000019482"/>
    </source>
</evidence>
<dbReference type="PROSITE" id="PS00060">
    <property type="entry name" value="ADH_IRON_2"/>
    <property type="match status" value="1"/>
</dbReference>
<comment type="caution">
    <text evidence="4">The sequence shown here is derived from an EMBL/GenBank/DDBJ whole genome shotgun (WGS) entry which is preliminary data.</text>
</comment>
<dbReference type="EMBL" id="CBXI010000044">
    <property type="protein sequence ID" value="CDL92953.1"/>
    <property type="molecule type" value="Genomic_DNA"/>
</dbReference>
<dbReference type="InterPro" id="IPR001670">
    <property type="entry name" value="ADH_Fe/GldA"/>
</dbReference>